<evidence type="ECO:0000313" key="3">
    <source>
        <dbReference type="EMBL" id="KAJ2925024.1"/>
    </source>
</evidence>
<dbReference type="AlphaFoldDB" id="A0A9W8J071"/>
<evidence type="ECO:0000259" key="2">
    <source>
        <dbReference type="PROSITE" id="PS50006"/>
    </source>
</evidence>
<dbReference type="Gene3D" id="2.60.200.20">
    <property type="match status" value="1"/>
</dbReference>
<dbReference type="PROSITE" id="PS50006">
    <property type="entry name" value="FHA_DOMAIN"/>
    <property type="match status" value="1"/>
</dbReference>
<reference evidence="3" key="1">
    <citation type="submission" date="2022-06" db="EMBL/GenBank/DDBJ databases">
        <title>Genome Sequence of Candolleomyces eurysporus.</title>
        <authorList>
            <person name="Buettner E."/>
        </authorList>
    </citation>
    <scope>NUCLEOTIDE SEQUENCE</scope>
    <source>
        <strain evidence="3">VTCC 930004</strain>
    </source>
</reference>
<feature type="region of interest" description="Disordered" evidence="1">
    <location>
        <begin position="46"/>
        <end position="82"/>
    </location>
</feature>
<accession>A0A9W8J071</accession>
<dbReference type="Proteomes" id="UP001140091">
    <property type="component" value="Unassembled WGS sequence"/>
</dbReference>
<dbReference type="CDD" id="cd00060">
    <property type="entry name" value="FHA"/>
    <property type="match status" value="1"/>
</dbReference>
<dbReference type="InterPro" id="IPR000253">
    <property type="entry name" value="FHA_dom"/>
</dbReference>
<evidence type="ECO:0000256" key="1">
    <source>
        <dbReference type="SAM" id="MobiDB-lite"/>
    </source>
</evidence>
<evidence type="ECO:0000313" key="4">
    <source>
        <dbReference type="Proteomes" id="UP001140091"/>
    </source>
</evidence>
<comment type="caution">
    <text evidence="3">The sequence shown here is derived from an EMBL/GenBank/DDBJ whole genome shotgun (WGS) entry which is preliminary data.</text>
</comment>
<dbReference type="SUPFAM" id="SSF49879">
    <property type="entry name" value="SMAD/FHA domain"/>
    <property type="match status" value="1"/>
</dbReference>
<dbReference type="OrthoDB" id="687730at2759"/>
<feature type="domain" description="FHA" evidence="2">
    <location>
        <begin position="88"/>
        <end position="120"/>
    </location>
</feature>
<dbReference type="InterPro" id="IPR008984">
    <property type="entry name" value="SMAD_FHA_dom_sf"/>
</dbReference>
<feature type="non-terminal residue" evidence="3">
    <location>
        <position position="1"/>
    </location>
</feature>
<gene>
    <name evidence="3" type="ORF">H1R20_g12086</name>
</gene>
<dbReference type="Pfam" id="PF00498">
    <property type="entry name" value="FHA"/>
    <property type="match status" value="1"/>
</dbReference>
<organism evidence="3 4">
    <name type="scientific">Candolleomyces eurysporus</name>
    <dbReference type="NCBI Taxonomy" id="2828524"/>
    <lineage>
        <taxon>Eukaryota</taxon>
        <taxon>Fungi</taxon>
        <taxon>Dikarya</taxon>
        <taxon>Basidiomycota</taxon>
        <taxon>Agaricomycotina</taxon>
        <taxon>Agaricomycetes</taxon>
        <taxon>Agaricomycetidae</taxon>
        <taxon>Agaricales</taxon>
        <taxon>Agaricineae</taxon>
        <taxon>Psathyrellaceae</taxon>
        <taxon>Candolleomyces</taxon>
    </lineage>
</organism>
<proteinExistence type="predicted"/>
<dbReference type="EMBL" id="JANBPK010001197">
    <property type="protein sequence ID" value="KAJ2925024.1"/>
    <property type="molecule type" value="Genomic_DNA"/>
</dbReference>
<name>A0A9W8J071_9AGAR</name>
<protein>
    <recommendedName>
        <fullName evidence="2">FHA domain-containing protein</fullName>
    </recommendedName>
</protein>
<keyword evidence="4" id="KW-1185">Reference proteome</keyword>
<sequence length="137" mass="14939">MLSIVQYSNVPRPKMSSRTVTLGPSLAHGSFPFEAKQLRISSDPVFLGSADQTGKQGEPSRKAENHNGWFGPKQNDKSPGEDIYPLSLSGMHARIWADGNKVFIRDVETAFGTYVNGTRIAQDVELKSGDVVPSVPH</sequence>